<dbReference type="GO" id="GO:0008270">
    <property type="term" value="F:zinc ion binding"/>
    <property type="evidence" value="ECO:0007669"/>
    <property type="project" value="UniProtKB-KW"/>
</dbReference>
<dbReference type="SMART" id="SM00184">
    <property type="entry name" value="RING"/>
    <property type="match status" value="1"/>
</dbReference>
<organism evidence="12 13">
    <name type="scientific">Durio zibethinus</name>
    <name type="common">Durian</name>
    <dbReference type="NCBI Taxonomy" id="66656"/>
    <lineage>
        <taxon>Eukaryota</taxon>
        <taxon>Viridiplantae</taxon>
        <taxon>Streptophyta</taxon>
        <taxon>Embryophyta</taxon>
        <taxon>Tracheophyta</taxon>
        <taxon>Spermatophyta</taxon>
        <taxon>Magnoliopsida</taxon>
        <taxon>eudicotyledons</taxon>
        <taxon>Gunneridae</taxon>
        <taxon>Pentapetalae</taxon>
        <taxon>rosids</taxon>
        <taxon>malvids</taxon>
        <taxon>Malvales</taxon>
        <taxon>Malvaceae</taxon>
        <taxon>Helicteroideae</taxon>
        <taxon>Durio</taxon>
    </lineage>
</organism>
<reference evidence="13" key="1">
    <citation type="submission" date="2025-08" db="UniProtKB">
        <authorList>
            <consortium name="RefSeq"/>
        </authorList>
    </citation>
    <scope>IDENTIFICATION</scope>
    <source>
        <tissue evidence="13">Fruit stalk</tissue>
    </source>
</reference>
<evidence type="ECO:0000256" key="6">
    <source>
        <dbReference type="ARBA" id="ARBA00022786"/>
    </source>
</evidence>
<keyword evidence="6" id="KW-0833">Ubl conjugation pathway</keyword>
<keyword evidence="10" id="KW-0472">Membrane</keyword>
<feature type="transmembrane region" description="Helical" evidence="10">
    <location>
        <begin position="46"/>
        <end position="67"/>
    </location>
</feature>
<keyword evidence="5 9" id="KW-0863">Zinc-finger</keyword>
<evidence type="ECO:0000256" key="9">
    <source>
        <dbReference type="PROSITE-ProRule" id="PRU00175"/>
    </source>
</evidence>
<protein>
    <recommendedName>
        <fullName evidence="3">RING-type E3 ubiquitin transferase</fullName>
        <ecNumber evidence="3">2.3.2.27</ecNumber>
    </recommendedName>
</protein>
<evidence type="ECO:0000256" key="7">
    <source>
        <dbReference type="ARBA" id="ARBA00022833"/>
    </source>
</evidence>
<dbReference type="PROSITE" id="PS50089">
    <property type="entry name" value="ZF_RING_2"/>
    <property type="match status" value="1"/>
</dbReference>
<sequence>MKPYTRKLFLYYDPPYSTATTTNATSSPPSYFNKLSLHNPPVDSSMALTIVVLLTALFFMGFFSIYFHCMSEDTTAHLSRRRRYRGGPLDPFPLPSDHRHGSASRKGLDPTTVRSLPVYSYHGNAKYQIDCAICLSEFEERECVKTIPYCKHVFHVECIDTWLVYHVSCPVCRGTRLLEVKGDDGGLGVMQERIDQSVGQSSTVEIGDTCMVMGTTSRMRRTNSCSSLLQPAMLPRTLSF</sequence>
<dbReference type="Gene3D" id="3.30.40.10">
    <property type="entry name" value="Zinc/RING finger domain, C3HC4 (zinc finger)"/>
    <property type="match status" value="1"/>
</dbReference>
<dbReference type="InterPro" id="IPR053238">
    <property type="entry name" value="RING-H2_zinc_finger"/>
</dbReference>
<dbReference type="Pfam" id="PF13639">
    <property type="entry name" value="zf-RING_2"/>
    <property type="match status" value="1"/>
</dbReference>
<comment type="pathway">
    <text evidence="2">Protein modification; protein ubiquitination.</text>
</comment>
<gene>
    <name evidence="13" type="primary">LOC111301315</name>
</gene>
<dbReference type="SUPFAM" id="SSF57850">
    <property type="entry name" value="RING/U-box"/>
    <property type="match status" value="1"/>
</dbReference>
<dbReference type="PANTHER" id="PTHR14155">
    <property type="entry name" value="RING FINGER DOMAIN-CONTAINING"/>
    <property type="match status" value="1"/>
</dbReference>
<keyword evidence="12" id="KW-1185">Reference proteome</keyword>
<proteinExistence type="inferred from homology"/>
<dbReference type="EC" id="2.3.2.27" evidence="3"/>
<dbReference type="GO" id="GO:0061630">
    <property type="term" value="F:ubiquitin protein ligase activity"/>
    <property type="evidence" value="ECO:0007669"/>
    <property type="project" value="UniProtKB-EC"/>
</dbReference>
<dbReference type="GeneID" id="111301315"/>
<keyword evidence="10" id="KW-0812">Transmembrane</keyword>
<dbReference type="PANTHER" id="PTHR14155:SF592">
    <property type="entry name" value="RING-H2 FINGER PROTEIN ATL57"/>
    <property type="match status" value="1"/>
</dbReference>
<evidence type="ECO:0000256" key="8">
    <source>
        <dbReference type="ARBA" id="ARBA00024209"/>
    </source>
</evidence>
<evidence type="ECO:0000259" key="11">
    <source>
        <dbReference type="PROSITE" id="PS50089"/>
    </source>
</evidence>
<dbReference type="KEGG" id="dzi:111301315"/>
<feature type="domain" description="RING-type" evidence="11">
    <location>
        <begin position="131"/>
        <end position="173"/>
    </location>
</feature>
<evidence type="ECO:0000256" key="4">
    <source>
        <dbReference type="ARBA" id="ARBA00022723"/>
    </source>
</evidence>
<dbReference type="CDD" id="cd16461">
    <property type="entry name" value="RING-H2_EL5-like"/>
    <property type="match status" value="1"/>
</dbReference>
<evidence type="ECO:0000256" key="3">
    <source>
        <dbReference type="ARBA" id="ARBA00012483"/>
    </source>
</evidence>
<keyword evidence="10" id="KW-1133">Transmembrane helix</keyword>
<comment type="catalytic activity">
    <reaction evidence="1">
        <text>S-ubiquitinyl-[E2 ubiquitin-conjugating enzyme]-L-cysteine + [acceptor protein]-L-lysine = [E2 ubiquitin-conjugating enzyme]-L-cysteine + N(6)-ubiquitinyl-[acceptor protein]-L-lysine.</text>
        <dbReference type="EC" id="2.3.2.27"/>
    </reaction>
</comment>
<dbReference type="AlphaFoldDB" id="A0A6P5ZIR3"/>
<evidence type="ECO:0000256" key="5">
    <source>
        <dbReference type="ARBA" id="ARBA00022771"/>
    </source>
</evidence>
<dbReference type="Proteomes" id="UP000515121">
    <property type="component" value="Unplaced"/>
</dbReference>
<keyword evidence="4" id="KW-0479">Metal-binding</keyword>
<comment type="similarity">
    <text evidence="8">Belongs to the RING-type zinc finger family. ATL subfamily.</text>
</comment>
<evidence type="ECO:0000256" key="10">
    <source>
        <dbReference type="SAM" id="Phobius"/>
    </source>
</evidence>
<accession>A0A6P5ZIR3</accession>
<evidence type="ECO:0000256" key="2">
    <source>
        <dbReference type="ARBA" id="ARBA00004906"/>
    </source>
</evidence>
<keyword evidence="7" id="KW-0862">Zinc</keyword>
<dbReference type="RefSeq" id="XP_022752634.1">
    <property type="nucleotide sequence ID" value="XM_022896899.1"/>
</dbReference>
<dbReference type="InterPro" id="IPR001841">
    <property type="entry name" value="Znf_RING"/>
</dbReference>
<evidence type="ECO:0000313" key="12">
    <source>
        <dbReference type="Proteomes" id="UP000515121"/>
    </source>
</evidence>
<evidence type="ECO:0000313" key="13">
    <source>
        <dbReference type="RefSeq" id="XP_022752634.1"/>
    </source>
</evidence>
<name>A0A6P5ZIR3_DURZI</name>
<dbReference type="InterPro" id="IPR013083">
    <property type="entry name" value="Znf_RING/FYVE/PHD"/>
</dbReference>
<evidence type="ECO:0000256" key="1">
    <source>
        <dbReference type="ARBA" id="ARBA00000900"/>
    </source>
</evidence>
<dbReference type="OrthoDB" id="8062037at2759"/>